<dbReference type="Gene3D" id="2.60.120.10">
    <property type="entry name" value="Jelly Rolls"/>
    <property type="match status" value="1"/>
</dbReference>
<protein>
    <submittedName>
        <fullName evidence="3">NAD-dependent epimerase/dehydratase</fullName>
    </submittedName>
</protein>
<evidence type="ECO:0000313" key="3">
    <source>
        <dbReference type="EMBL" id="ADH90485.1"/>
    </source>
</evidence>
<sequence>MDGGLMRRVVVTGAGGLLGWHAAAHLRARNCAAGFKGEPLPFDLVGLDRTAFSDDAALAAALTGVDVVLHFAGVNRGADADVERGNVEIAERLATACRTAGVVPHIVYANSTHAGTDSPYGRSKRAAGDILAAVTPRFTDLVLSHIFGEGARPFYNNVTATLIHQVTRGETPTINAGGQVRLLHAGAAVEAAIGAFLDGTTGEVRPEPRPMGVQELLSRIQTFHAAYTAGVFPDLADPFDLALFNSYRAALYPDFFPRSLKLNSDARGVLFEAVKGGGGGQTFLSWTEPGVTRGNHFHLDKVERFLVLEGEAVIRIRRALGGPVWEYRVSGAAPAAVDMPTLHTHSIENVGDKPLLTLFWTQAIFDPAAPDTYADPVLG</sequence>
<evidence type="ECO:0000259" key="1">
    <source>
        <dbReference type="Pfam" id="PF01370"/>
    </source>
</evidence>
<feature type="domain" description="NAD-dependent epimerase/dehydratase" evidence="1">
    <location>
        <begin position="9"/>
        <end position="191"/>
    </location>
</feature>
<dbReference type="InterPro" id="IPR036291">
    <property type="entry name" value="NAD(P)-bd_dom_sf"/>
</dbReference>
<dbReference type="EMBL" id="CP002026">
    <property type="protein sequence ID" value="ADH90485.1"/>
    <property type="molecule type" value="Genomic_DNA"/>
</dbReference>
<dbReference type="HOGENOM" id="CLU_063221_0_0_5"/>
<dbReference type="SUPFAM" id="SSF51735">
    <property type="entry name" value="NAD(P)-binding Rossmann-fold domains"/>
    <property type="match status" value="1"/>
</dbReference>
<dbReference type="InterPro" id="IPR001509">
    <property type="entry name" value="Epimerase_deHydtase"/>
</dbReference>
<dbReference type="Proteomes" id="UP000006633">
    <property type="component" value="Chromosome"/>
</dbReference>
<dbReference type="Pfam" id="PF14667">
    <property type="entry name" value="Polysacc_synt_C"/>
    <property type="match status" value="1"/>
</dbReference>
<dbReference type="AlphaFoldDB" id="D7A827"/>
<dbReference type="InterPro" id="IPR014710">
    <property type="entry name" value="RmlC-like_jellyroll"/>
</dbReference>
<evidence type="ECO:0000259" key="2">
    <source>
        <dbReference type="Pfam" id="PF14667"/>
    </source>
</evidence>
<evidence type="ECO:0000313" key="4">
    <source>
        <dbReference type="Proteomes" id="UP000006633"/>
    </source>
</evidence>
<feature type="domain" description="Capsular polysaccharide assembling protein CapF C-terminal" evidence="2">
    <location>
        <begin position="263"/>
        <end position="373"/>
    </location>
</feature>
<dbReference type="Gene3D" id="3.40.50.720">
    <property type="entry name" value="NAD(P)-binding Rossmann-like Domain"/>
    <property type="match status" value="1"/>
</dbReference>
<name>D7A827_ANCN5</name>
<dbReference type="InterPro" id="IPR011051">
    <property type="entry name" value="RmlC_Cupin_sf"/>
</dbReference>
<dbReference type="SUPFAM" id="SSF51182">
    <property type="entry name" value="RmlC-like cupins"/>
    <property type="match status" value="1"/>
</dbReference>
<organism evidence="3 4">
    <name type="scientific">Ancylobacter novellus (strain ATCC 8093 / DSM 506 / JCM 20403 / CCM 1077 / IAM 12100 / NBRC 12443 / NCIMB 10456)</name>
    <name type="common">Starkeya novella</name>
    <dbReference type="NCBI Taxonomy" id="639283"/>
    <lineage>
        <taxon>Bacteria</taxon>
        <taxon>Pseudomonadati</taxon>
        <taxon>Pseudomonadota</taxon>
        <taxon>Alphaproteobacteria</taxon>
        <taxon>Hyphomicrobiales</taxon>
        <taxon>Xanthobacteraceae</taxon>
        <taxon>Ancylobacter</taxon>
    </lineage>
</organism>
<accession>D7A827</accession>
<dbReference type="eggNOG" id="COG0451">
    <property type="taxonomic scope" value="Bacteria"/>
</dbReference>
<dbReference type="Pfam" id="PF01370">
    <property type="entry name" value="Epimerase"/>
    <property type="match status" value="1"/>
</dbReference>
<dbReference type="eggNOG" id="COG1898">
    <property type="taxonomic scope" value="Bacteria"/>
</dbReference>
<gene>
    <name evidence="3" type="ordered locus">Snov_3210</name>
</gene>
<reference evidence="3 4" key="1">
    <citation type="journal article" date="2012" name="Stand. Genomic Sci.">
        <title>Complete genome sequence of the facultatively chemolithoautotrophic and methylotrophic alpha Proteobacterium Starkeya novella type strain (ATCC 8093(T)).</title>
        <authorList>
            <person name="Kappler U."/>
            <person name="Davenport K."/>
            <person name="Beatson S."/>
            <person name="Lucas S."/>
            <person name="Lapidus A."/>
            <person name="Copeland A."/>
            <person name="Berry K.W."/>
            <person name="Glavina Del Rio T."/>
            <person name="Hammon N."/>
            <person name="Dalin E."/>
            <person name="Tice H."/>
            <person name="Pitluck S."/>
            <person name="Richardson P."/>
            <person name="Bruce D."/>
            <person name="Goodwin L.A."/>
            <person name="Han C."/>
            <person name="Tapia R."/>
            <person name="Detter J.C."/>
            <person name="Chang Y.J."/>
            <person name="Jeffries C.D."/>
            <person name="Land M."/>
            <person name="Hauser L."/>
            <person name="Kyrpides N.C."/>
            <person name="Goker M."/>
            <person name="Ivanova N."/>
            <person name="Klenk H.P."/>
            <person name="Woyke T."/>
        </authorList>
    </citation>
    <scope>NUCLEOTIDE SEQUENCE [LARGE SCALE GENOMIC DNA]</scope>
    <source>
        <strain evidence="4">ATCC 8093 / DSM 506 / JCM 20403 / CCM 1077 / IAM 12100 / NBRC 12443 / NCIMB 10456</strain>
    </source>
</reference>
<proteinExistence type="predicted"/>
<dbReference type="KEGG" id="sno:Snov_3210"/>
<keyword evidence="4" id="KW-1185">Reference proteome</keyword>
<dbReference type="STRING" id="639283.Snov_3210"/>
<dbReference type="InterPro" id="IPR029303">
    <property type="entry name" value="CapF_C"/>
</dbReference>